<reference evidence="2" key="1">
    <citation type="journal article" date="2022" name="Mol. Ecol. Resour.">
        <title>The genomes of chicory, endive, great burdock and yacon provide insights into Asteraceae palaeo-polyploidization history and plant inulin production.</title>
        <authorList>
            <person name="Fan W."/>
            <person name="Wang S."/>
            <person name="Wang H."/>
            <person name="Wang A."/>
            <person name="Jiang F."/>
            <person name="Liu H."/>
            <person name="Zhao H."/>
            <person name="Xu D."/>
            <person name="Zhang Y."/>
        </authorList>
    </citation>
    <scope>NUCLEOTIDE SEQUENCE [LARGE SCALE GENOMIC DNA]</scope>
    <source>
        <strain evidence="2">cv. Punajuju</strain>
    </source>
</reference>
<keyword evidence="2" id="KW-1185">Reference proteome</keyword>
<accession>A0ACB9EXB7</accession>
<dbReference type="EMBL" id="CM042011">
    <property type="protein sequence ID" value="KAI3763674.1"/>
    <property type="molecule type" value="Genomic_DNA"/>
</dbReference>
<comment type="caution">
    <text evidence="1">The sequence shown here is derived from an EMBL/GenBank/DDBJ whole genome shotgun (WGS) entry which is preliminary data.</text>
</comment>
<dbReference type="Proteomes" id="UP001055811">
    <property type="component" value="Linkage Group LG03"/>
</dbReference>
<evidence type="ECO:0000313" key="1">
    <source>
        <dbReference type="EMBL" id="KAI3763674.1"/>
    </source>
</evidence>
<evidence type="ECO:0000313" key="2">
    <source>
        <dbReference type="Proteomes" id="UP001055811"/>
    </source>
</evidence>
<name>A0ACB9EXB7_CICIN</name>
<reference evidence="1 2" key="2">
    <citation type="journal article" date="2022" name="Mol. Ecol. Resour.">
        <title>The genomes of chicory, endive, great burdock and yacon provide insights into Asteraceae paleo-polyploidization history and plant inulin production.</title>
        <authorList>
            <person name="Fan W."/>
            <person name="Wang S."/>
            <person name="Wang H."/>
            <person name="Wang A."/>
            <person name="Jiang F."/>
            <person name="Liu H."/>
            <person name="Zhao H."/>
            <person name="Xu D."/>
            <person name="Zhang Y."/>
        </authorList>
    </citation>
    <scope>NUCLEOTIDE SEQUENCE [LARGE SCALE GENOMIC DNA]</scope>
    <source>
        <strain evidence="2">cv. Punajuju</strain>
        <tissue evidence="1">Leaves</tissue>
    </source>
</reference>
<protein>
    <submittedName>
        <fullName evidence="1">Uncharacterized protein</fullName>
    </submittedName>
</protein>
<sequence>MTWNGLIGAINKVGTMENQCQLNLFRKKEPLQHQAKEKNTSILHQEPNAKHIFIKPYNLSKSQTPNFGNMEGMLKQIRTIIFGVEEDNEAQTSRIVRDRKISSRRTRSSKGDSRKGQNRPHRPPSRETSRDYDKMEGDEFRTAVAAAAFVVNSIEDKEDEMKQEPSSNSRKSSSEIQEESSRPQTNEDLRGGANNPTQTMVKMKPEDKVSEKTIGSTTNIEKNPNFVAHKQLDEKLSKKELETRLGDVWEKTETEKIKERFMKVKARIFEWEKKKKLKAKNKLTRKEGKIEWKRARDLQDFARKMQTIEKISEGARSQTEDKRKNAEIRVKEQAQMIRSTGKIQKPIFLCC</sequence>
<gene>
    <name evidence="1" type="ORF">L2E82_13668</name>
</gene>
<organism evidence="1 2">
    <name type="scientific">Cichorium intybus</name>
    <name type="common">Chicory</name>
    <dbReference type="NCBI Taxonomy" id="13427"/>
    <lineage>
        <taxon>Eukaryota</taxon>
        <taxon>Viridiplantae</taxon>
        <taxon>Streptophyta</taxon>
        <taxon>Embryophyta</taxon>
        <taxon>Tracheophyta</taxon>
        <taxon>Spermatophyta</taxon>
        <taxon>Magnoliopsida</taxon>
        <taxon>eudicotyledons</taxon>
        <taxon>Gunneridae</taxon>
        <taxon>Pentapetalae</taxon>
        <taxon>asterids</taxon>
        <taxon>campanulids</taxon>
        <taxon>Asterales</taxon>
        <taxon>Asteraceae</taxon>
        <taxon>Cichorioideae</taxon>
        <taxon>Cichorieae</taxon>
        <taxon>Cichoriinae</taxon>
        <taxon>Cichorium</taxon>
    </lineage>
</organism>
<proteinExistence type="predicted"/>